<feature type="transmembrane region" description="Helical" evidence="6">
    <location>
        <begin position="51"/>
        <end position="71"/>
    </location>
</feature>
<proteinExistence type="predicted"/>
<sequence>MALQTSSSSSSTTSIATSTSPSSTSSSSDGSTSDTNSNSSNFFGVTSSPPLILAFLAIGLLATAIVAALGWRRVYAARYRSSAAARQQQQQERAEAGGMGRHGRRRRQQQHRNGNGNGNAGIGERPKLWDLWTCLDVEKEGVSAEGTSSITEVAWESVMPIALNLMKEESCCSTRNCSSEIGGGDLNGSLQPTTTTTPTTLIPTPRPDSRISTFQQSLARLFRLSSRQETSNILPTSTNHAHDSDPNSNSNPNDNDTIRDPEKTRPCSEEHLEKGNDEEEKRPEFVEVMVAIAMPTLRTSWIRRQSGVLGVGQALPGDVSSGWGEQRRIEPELYECSAIGVCRVPWAGTGEG</sequence>
<keyword evidence="8" id="KW-1185">Reference proteome</keyword>
<evidence type="ECO:0000256" key="2">
    <source>
        <dbReference type="ARBA" id="ARBA00022692"/>
    </source>
</evidence>
<accession>A0A8H5FPL0</accession>
<gene>
    <name evidence="7" type="ORF">D9757_013926</name>
</gene>
<feature type="compositionally biased region" description="Basic residues" evidence="5">
    <location>
        <begin position="101"/>
        <end position="110"/>
    </location>
</feature>
<feature type="compositionally biased region" description="Low complexity" evidence="5">
    <location>
        <begin position="192"/>
        <end position="203"/>
    </location>
</feature>
<evidence type="ECO:0000256" key="6">
    <source>
        <dbReference type="SAM" id="Phobius"/>
    </source>
</evidence>
<keyword evidence="3 6" id="KW-1133">Transmembrane helix</keyword>
<dbReference type="PANTHER" id="PTHR15549:SF27">
    <property type="entry name" value="CHITIN-BINDING TYPE-1 DOMAIN-CONTAINING PROTEIN"/>
    <property type="match status" value="1"/>
</dbReference>
<dbReference type="EMBL" id="JAACJN010000405">
    <property type="protein sequence ID" value="KAF5344456.1"/>
    <property type="molecule type" value="Genomic_DNA"/>
</dbReference>
<protein>
    <submittedName>
        <fullName evidence="7">Uncharacterized protein</fullName>
    </submittedName>
</protein>
<organism evidence="7 8">
    <name type="scientific">Collybiopsis confluens</name>
    <dbReference type="NCBI Taxonomy" id="2823264"/>
    <lineage>
        <taxon>Eukaryota</taxon>
        <taxon>Fungi</taxon>
        <taxon>Dikarya</taxon>
        <taxon>Basidiomycota</taxon>
        <taxon>Agaricomycotina</taxon>
        <taxon>Agaricomycetes</taxon>
        <taxon>Agaricomycetidae</taxon>
        <taxon>Agaricales</taxon>
        <taxon>Marasmiineae</taxon>
        <taxon>Omphalotaceae</taxon>
        <taxon>Collybiopsis</taxon>
    </lineage>
</organism>
<dbReference type="AlphaFoldDB" id="A0A8H5FPL0"/>
<feature type="region of interest" description="Disordered" evidence="5">
    <location>
        <begin position="1"/>
        <end position="38"/>
    </location>
</feature>
<keyword evidence="4 6" id="KW-0472">Membrane</keyword>
<comment type="subcellular location">
    <subcellularLocation>
        <location evidence="1">Membrane</location>
        <topology evidence="1">Single-pass membrane protein</topology>
    </subcellularLocation>
</comment>
<feature type="compositionally biased region" description="Low complexity" evidence="5">
    <location>
        <begin position="246"/>
        <end position="255"/>
    </location>
</feature>
<dbReference type="Proteomes" id="UP000518752">
    <property type="component" value="Unassembled WGS sequence"/>
</dbReference>
<feature type="region of interest" description="Disordered" evidence="5">
    <location>
        <begin position="182"/>
        <end position="210"/>
    </location>
</feature>
<name>A0A8H5FPL0_9AGAR</name>
<feature type="region of interest" description="Disordered" evidence="5">
    <location>
        <begin position="229"/>
        <end position="280"/>
    </location>
</feature>
<evidence type="ECO:0000313" key="7">
    <source>
        <dbReference type="EMBL" id="KAF5344456.1"/>
    </source>
</evidence>
<dbReference type="InterPro" id="IPR051694">
    <property type="entry name" value="Immunoregulatory_rcpt-like"/>
</dbReference>
<feature type="compositionally biased region" description="Basic and acidic residues" evidence="5">
    <location>
        <begin position="256"/>
        <end position="280"/>
    </location>
</feature>
<evidence type="ECO:0000256" key="5">
    <source>
        <dbReference type="SAM" id="MobiDB-lite"/>
    </source>
</evidence>
<evidence type="ECO:0000256" key="3">
    <source>
        <dbReference type="ARBA" id="ARBA00022989"/>
    </source>
</evidence>
<reference evidence="7 8" key="1">
    <citation type="journal article" date="2020" name="ISME J.">
        <title>Uncovering the hidden diversity of litter-decomposition mechanisms in mushroom-forming fungi.</title>
        <authorList>
            <person name="Floudas D."/>
            <person name="Bentzer J."/>
            <person name="Ahren D."/>
            <person name="Johansson T."/>
            <person name="Persson P."/>
            <person name="Tunlid A."/>
        </authorList>
    </citation>
    <scope>NUCLEOTIDE SEQUENCE [LARGE SCALE GENOMIC DNA]</scope>
    <source>
        <strain evidence="7 8">CBS 406.79</strain>
    </source>
</reference>
<dbReference type="GO" id="GO:0016020">
    <property type="term" value="C:membrane"/>
    <property type="evidence" value="ECO:0007669"/>
    <property type="project" value="UniProtKB-SubCell"/>
</dbReference>
<evidence type="ECO:0000256" key="4">
    <source>
        <dbReference type="ARBA" id="ARBA00023136"/>
    </source>
</evidence>
<comment type="caution">
    <text evidence="7">The sequence shown here is derived from an EMBL/GenBank/DDBJ whole genome shotgun (WGS) entry which is preliminary data.</text>
</comment>
<feature type="region of interest" description="Disordered" evidence="5">
    <location>
        <begin position="86"/>
        <end position="124"/>
    </location>
</feature>
<dbReference type="GO" id="GO:0071944">
    <property type="term" value="C:cell periphery"/>
    <property type="evidence" value="ECO:0007669"/>
    <property type="project" value="UniProtKB-ARBA"/>
</dbReference>
<dbReference type="PANTHER" id="PTHR15549">
    <property type="entry name" value="PAIRED IMMUNOGLOBULIN-LIKE TYPE 2 RECEPTOR"/>
    <property type="match status" value="1"/>
</dbReference>
<evidence type="ECO:0000256" key="1">
    <source>
        <dbReference type="ARBA" id="ARBA00004167"/>
    </source>
</evidence>
<feature type="compositionally biased region" description="Polar residues" evidence="5">
    <location>
        <begin position="229"/>
        <end position="239"/>
    </location>
</feature>
<evidence type="ECO:0000313" key="8">
    <source>
        <dbReference type="Proteomes" id="UP000518752"/>
    </source>
</evidence>
<keyword evidence="2 6" id="KW-0812">Transmembrane</keyword>